<sequence>LFFFYVGAILFFLSLQSSYSHHLQKSTLCRLAKCHGPWGKTAKPPCLRAPVGLPPQGCSQTPVCWDTVWVSKASKPRVIWPPGVAHRLRTRLLPPRVHTRNAFDHLGQAKFSQRVFFWVGEIRIELCVRLGFPGHTRILLGRLISDLKWQDVFGDSPPVLYATKLRK</sequence>
<name>V5I3T1_IXORI</name>
<evidence type="ECO:0000256" key="1">
    <source>
        <dbReference type="SAM" id="SignalP"/>
    </source>
</evidence>
<feature type="chain" id="PRO_5004738417" evidence="1">
    <location>
        <begin position="21"/>
        <end position="167"/>
    </location>
</feature>
<feature type="non-terminal residue" evidence="2">
    <location>
        <position position="1"/>
    </location>
</feature>
<dbReference type="AlphaFoldDB" id="V5I3T1"/>
<organism evidence="2">
    <name type="scientific">Ixodes ricinus</name>
    <name type="common">Common tick</name>
    <name type="synonym">Acarus ricinus</name>
    <dbReference type="NCBI Taxonomy" id="34613"/>
    <lineage>
        <taxon>Eukaryota</taxon>
        <taxon>Metazoa</taxon>
        <taxon>Ecdysozoa</taxon>
        <taxon>Arthropoda</taxon>
        <taxon>Chelicerata</taxon>
        <taxon>Arachnida</taxon>
        <taxon>Acari</taxon>
        <taxon>Parasitiformes</taxon>
        <taxon>Ixodida</taxon>
        <taxon>Ixodoidea</taxon>
        <taxon>Ixodidae</taxon>
        <taxon>Ixodinae</taxon>
        <taxon>Ixodes</taxon>
    </lineage>
</organism>
<keyword evidence="1" id="KW-0732">Signal</keyword>
<reference evidence="2" key="1">
    <citation type="journal article" date="2015" name="Sci. Rep.">
        <title>Tissue- and time-dependent transcription in Ixodes ricinus salivary glands and midguts when blood feeding on the vertebrate host.</title>
        <authorList>
            <person name="Kotsyfakis M."/>
            <person name="Schwarz A."/>
            <person name="Erhart J."/>
            <person name="Ribeiro J.M."/>
        </authorList>
    </citation>
    <scope>NUCLEOTIDE SEQUENCE</scope>
    <source>
        <tissue evidence="2">Salivary gland and midgut</tissue>
    </source>
</reference>
<evidence type="ECO:0000313" key="2">
    <source>
        <dbReference type="EMBL" id="JAB82623.1"/>
    </source>
</evidence>
<feature type="signal peptide" evidence="1">
    <location>
        <begin position="1"/>
        <end position="20"/>
    </location>
</feature>
<proteinExistence type="evidence at transcript level"/>
<protein>
    <submittedName>
        <fullName evidence="2">Putative secreted protein</fullName>
    </submittedName>
</protein>
<accession>V5I3T1</accession>
<dbReference type="EMBL" id="GANP01001845">
    <property type="protein sequence ID" value="JAB82623.1"/>
    <property type="molecule type" value="mRNA"/>
</dbReference>